<evidence type="ECO:0000313" key="3">
    <source>
        <dbReference type="Proteomes" id="UP000199229"/>
    </source>
</evidence>
<dbReference type="Proteomes" id="UP000199229">
    <property type="component" value="Unassembled WGS sequence"/>
</dbReference>
<protein>
    <submittedName>
        <fullName evidence="2">Uncharacterized protein</fullName>
    </submittedName>
</protein>
<name>A0A1I2WV28_9HYPH</name>
<dbReference type="AlphaFoldDB" id="A0A1I2WV28"/>
<gene>
    <name evidence="2" type="ORF">SAMN05192565_12611</name>
</gene>
<evidence type="ECO:0000313" key="2">
    <source>
        <dbReference type="EMBL" id="SFH03481.1"/>
    </source>
</evidence>
<keyword evidence="3" id="KW-1185">Reference proteome</keyword>
<dbReference type="OrthoDB" id="7998878at2"/>
<dbReference type="EMBL" id="FOPM01000026">
    <property type="protein sequence ID" value="SFH03481.1"/>
    <property type="molecule type" value="Genomic_DNA"/>
</dbReference>
<dbReference type="RefSeq" id="WP_091974502.1">
    <property type="nucleotide sequence ID" value="NZ_FOPM01000026.1"/>
</dbReference>
<feature type="region of interest" description="Disordered" evidence="1">
    <location>
        <begin position="1"/>
        <end position="83"/>
    </location>
</feature>
<dbReference type="STRING" id="582675.SAMN05192565_12611"/>
<accession>A0A1I2WV28</accession>
<evidence type="ECO:0000256" key="1">
    <source>
        <dbReference type="SAM" id="MobiDB-lite"/>
    </source>
</evidence>
<proteinExistence type="predicted"/>
<sequence>MADYANPTDAATRKPDDDVGTPGAPAVAGGGHTADQSAVTDLTPGGLTDAQRNAAWKAGEAEPGRNPVPVGGSSDGQSDRKRP</sequence>
<reference evidence="3" key="1">
    <citation type="submission" date="2016-10" db="EMBL/GenBank/DDBJ databases">
        <authorList>
            <person name="Varghese N."/>
            <person name="Submissions S."/>
        </authorList>
    </citation>
    <scope>NUCLEOTIDE SEQUENCE [LARGE SCALE GENOMIC DNA]</scope>
    <source>
        <strain evidence="3">Gh-105</strain>
    </source>
</reference>
<organism evidence="2 3">
    <name type="scientific">Methylobacterium gossipiicola</name>
    <dbReference type="NCBI Taxonomy" id="582675"/>
    <lineage>
        <taxon>Bacteria</taxon>
        <taxon>Pseudomonadati</taxon>
        <taxon>Pseudomonadota</taxon>
        <taxon>Alphaproteobacteria</taxon>
        <taxon>Hyphomicrobiales</taxon>
        <taxon>Methylobacteriaceae</taxon>
        <taxon>Methylobacterium</taxon>
    </lineage>
</organism>